<dbReference type="PANTHER" id="PTHR30510">
    <property type="entry name" value="UPF0229 PROTEIN YEAH"/>
    <property type="match status" value="1"/>
</dbReference>
<dbReference type="SUPFAM" id="SSF53300">
    <property type="entry name" value="vWA-like"/>
    <property type="match status" value="1"/>
</dbReference>
<dbReference type="AlphaFoldDB" id="S0FQ33"/>
<dbReference type="InterPro" id="IPR014230">
    <property type="entry name" value="Spore_YhbH"/>
</dbReference>
<dbReference type="RefSeq" id="WP_004623297.1">
    <property type="nucleotide sequence ID" value="NZ_AORV01000010.1"/>
</dbReference>
<evidence type="ECO:0000313" key="4">
    <source>
        <dbReference type="EMBL" id="EMS73967.1"/>
    </source>
</evidence>
<feature type="compositionally biased region" description="Basic and acidic residues" evidence="3">
    <location>
        <begin position="78"/>
        <end position="87"/>
    </location>
</feature>
<dbReference type="NCBIfam" id="TIGR02877">
    <property type="entry name" value="spore_yhbH"/>
    <property type="match status" value="1"/>
</dbReference>
<feature type="region of interest" description="Disordered" evidence="3">
    <location>
        <begin position="70"/>
        <end position="102"/>
    </location>
</feature>
<dbReference type="InterPro" id="IPR006698">
    <property type="entry name" value="UPF0229"/>
</dbReference>
<dbReference type="Gene3D" id="3.40.50.410">
    <property type="entry name" value="von Willebrand factor, type A domain"/>
    <property type="match status" value="1"/>
</dbReference>
<sequence length="410" mass="47173">MAIFRENGSGGRDRSAEDRRRHRELVEESIKKNLGNIIAEESIIGKSRDKKIKIPIRGIKEFQFVYGRNKPGVGSGDGNEKRGDKFAGEAQSGTGKGRAGNQEGEEIYETEITIEEVIRYLFDDLNLPDIDKKQLSQLEEKSYRKLGYQQRGIPPRLAKKRSVVEKIKRKQATKRTLNELDQEKAQKYDEDFEDSSEIHINNNIQLNGLQKNRFPFIEDDLRYYRIKEDNKRDYNAVVLCIMDVSGSMDQTKKYLARSFYFLLYQFLQLKYTNVEVVFIAHTTTAKEVNEKEFFHRGESGGTYISSGYEKALEIINERYSPSNWNIYAFHCSDGDNWSEDNKKAVDSARKLCEVCNLFGYGEIVPGYYSMGSTIKSELQSKIDSENFAAITINKKEDVLPALKKLLEKGE</sequence>
<evidence type="ECO:0000256" key="3">
    <source>
        <dbReference type="SAM" id="MobiDB-lite"/>
    </source>
</evidence>
<dbReference type="InterPro" id="IPR036465">
    <property type="entry name" value="vWFA_dom_sf"/>
</dbReference>
<protein>
    <recommendedName>
        <fullName evidence="1">UPF0229 protein CTER_5574</fullName>
    </recommendedName>
</protein>
<feature type="region of interest" description="Disordered" evidence="3">
    <location>
        <begin position="1"/>
        <end position="24"/>
    </location>
</feature>
<dbReference type="EMBL" id="AORV01000010">
    <property type="protein sequence ID" value="EMS73967.1"/>
    <property type="molecule type" value="Genomic_DNA"/>
</dbReference>
<evidence type="ECO:0000256" key="1">
    <source>
        <dbReference type="HAMAP-Rule" id="MF_01232"/>
    </source>
</evidence>
<reference evidence="4 5" key="1">
    <citation type="journal article" date="2013" name="Genome Announc.">
        <title>Draft Genome Sequence of the Cellulolytic, Mesophilic, Anaerobic Bacterium Clostridium termitidis Strain CT1112 (DSM 5398).</title>
        <authorList>
            <person name="Lal S."/>
            <person name="Ramachandran U."/>
            <person name="Zhang X."/>
            <person name="Munir R."/>
            <person name="Sparling R."/>
            <person name="Levin D.B."/>
        </authorList>
    </citation>
    <scope>NUCLEOTIDE SEQUENCE [LARGE SCALE GENOMIC DNA]</scope>
    <source>
        <strain evidence="4 5">CT1112</strain>
    </source>
</reference>
<dbReference type="Proteomes" id="UP000014155">
    <property type="component" value="Unassembled WGS sequence"/>
</dbReference>
<dbReference type="HAMAP" id="MF_01232">
    <property type="entry name" value="UPF0229"/>
    <property type="match status" value="1"/>
</dbReference>
<dbReference type="PANTHER" id="PTHR30510:SF2">
    <property type="entry name" value="UPF0229 PROTEIN YEAH"/>
    <property type="match status" value="1"/>
</dbReference>
<feature type="compositionally biased region" description="Basic and acidic residues" evidence="3">
    <location>
        <begin position="11"/>
        <end position="24"/>
    </location>
</feature>
<dbReference type="CDD" id="cd00198">
    <property type="entry name" value="vWFA"/>
    <property type="match status" value="1"/>
</dbReference>
<comment type="similarity">
    <text evidence="1">Belongs to the UPF0229 family.</text>
</comment>
<feature type="coiled-coil region" evidence="2">
    <location>
        <begin position="163"/>
        <end position="190"/>
    </location>
</feature>
<name>S0FQ33_RUMCE</name>
<keyword evidence="5" id="KW-1185">Reference proteome</keyword>
<dbReference type="STRING" id="1195236.CTER_5574"/>
<proteinExistence type="inferred from homology"/>
<keyword evidence="2" id="KW-0175">Coiled coil</keyword>
<dbReference type="eggNOG" id="COG2718">
    <property type="taxonomic scope" value="Bacteria"/>
</dbReference>
<evidence type="ECO:0000313" key="5">
    <source>
        <dbReference type="Proteomes" id="UP000014155"/>
    </source>
</evidence>
<dbReference type="PATRIC" id="fig|1195236.3.peg.377"/>
<accession>S0FQ33</accession>
<gene>
    <name evidence="4" type="ORF">CTER_5574</name>
</gene>
<dbReference type="Pfam" id="PF04285">
    <property type="entry name" value="DUF444"/>
    <property type="match status" value="1"/>
</dbReference>
<organism evidence="4 5">
    <name type="scientific">Ruminiclostridium cellobioparum subsp. termitidis CT1112</name>
    <dbReference type="NCBI Taxonomy" id="1195236"/>
    <lineage>
        <taxon>Bacteria</taxon>
        <taxon>Bacillati</taxon>
        <taxon>Bacillota</taxon>
        <taxon>Clostridia</taxon>
        <taxon>Eubacteriales</taxon>
        <taxon>Oscillospiraceae</taxon>
        <taxon>Ruminiclostridium</taxon>
    </lineage>
</organism>
<comment type="caution">
    <text evidence="4">The sequence shown here is derived from an EMBL/GenBank/DDBJ whole genome shotgun (WGS) entry which is preliminary data.</text>
</comment>
<evidence type="ECO:0000256" key="2">
    <source>
        <dbReference type="SAM" id="Coils"/>
    </source>
</evidence>